<organism evidence="2 3">
    <name type="scientific">Rubinisphaera italica</name>
    <dbReference type="NCBI Taxonomy" id="2527969"/>
    <lineage>
        <taxon>Bacteria</taxon>
        <taxon>Pseudomonadati</taxon>
        <taxon>Planctomycetota</taxon>
        <taxon>Planctomycetia</taxon>
        <taxon>Planctomycetales</taxon>
        <taxon>Planctomycetaceae</taxon>
        <taxon>Rubinisphaera</taxon>
    </lineage>
</organism>
<dbReference type="EMBL" id="SJPG01000001">
    <property type="protein sequence ID" value="TWT62351.1"/>
    <property type="molecule type" value="Genomic_DNA"/>
</dbReference>
<accession>A0A5C5XJ30</accession>
<protein>
    <submittedName>
        <fullName evidence="2">BFD-like [2Fe-2S] binding domain protein</fullName>
    </submittedName>
</protein>
<sequence length="101" mass="11459">MELDDKVCYCFHVSKRKILNYIRLHKPRRASQISQCGGAGTGCGWCVAYLERYFSDSQAKSPHPEPEMTPAQYAKMRAEYIDAGKRKRATGNETLPDDEVS</sequence>
<name>A0A5C5XJ30_9PLAN</name>
<dbReference type="Proteomes" id="UP000316095">
    <property type="component" value="Unassembled WGS sequence"/>
</dbReference>
<gene>
    <name evidence="2" type="ORF">Pan54_30920</name>
</gene>
<dbReference type="InterPro" id="IPR007419">
    <property type="entry name" value="BFD-like_2Fe2S-bd_dom"/>
</dbReference>
<dbReference type="Pfam" id="PF04324">
    <property type="entry name" value="Fer2_BFD"/>
    <property type="match status" value="1"/>
</dbReference>
<feature type="domain" description="BFD-like [2Fe-2S]-binding" evidence="1">
    <location>
        <begin position="7"/>
        <end position="54"/>
    </location>
</feature>
<evidence type="ECO:0000259" key="1">
    <source>
        <dbReference type="Pfam" id="PF04324"/>
    </source>
</evidence>
<proteinExistence type="predicted"/>
<evidence type="ECO:0000313" key="2">
    <source>
        <dbReference type="EMBL" id="TWT62351.1"/>
    </source>
</evidence>
<dbReference type="RefSeq" id="WP_146504220.1">
    <property type="nucleotide sequence ID" value="NZ_SJPG01000001.1"/>
</dbReference>
<keyword evidence="3" id="KW-1185">Reference proteome</keyword>
<dbReference type="Gene3D" id="1.10.10.1100">
    <property type="entry name" value="BFD-like [2Fe-2S]-binding domain"/>
    <property type="match status" value="1"/>
</dbReference>
<dbReference type="AlphaFoldDB" id="A0A5C5XJ30"/>
<reference evidence="2 3" key="1">
    <citation type="submission" date="2019-02" db="EMBL/GenBank/DDBJ databases">
        <title>Deep-cultivation of Planctomycetes and their phenomic and genomic characterization uncovers novel biology.</title>
        <authorList>
            <person name="Wiegand S."/>
            <person name="Jogler M."/>
            <person name="Boedeker C."/>
            <person name="Pinto D."/>
            <person name="Vollmers J."/>
            <person name="Rivas-Marin E."/>
            <person name="Kohn T."/>
            <person name="Peeters S.H."/>
            <person name="Heuer A."/>
            <person name="Rast P."/>
            <person name="Oberbeckmann S."/>
            <person name="Bunk B."/>
            <person name="Jeske O."/>
            <person name="Meyerdierks A."/>
            <person name="Storesund J.E."/>
            <person name="Kallscheuer N."/>
            <person name="Luecker S."/>
            <person name="Lage O.M."/>
            <person name="Pohl T."/>
            <person name="Merkel B.J."/>
            <person name="Hornburger P."/>
            <person name="Mueller R.-W."/>
            <person name="Bruemmer F."/>
            <person name="Labrenz M."/>
            <person name="Spormann A.M."/>
            <person name="Op Den Camp H."/>
            <person name="Overmann J."/>
            <person name="Amann R."/>
            <person name="Jetten M.S.M."/>
            <person name="Mascher T."/>
            <person name="Medema M.H."/>
            <person name="Devos D.P."/>
            <person name="Kaster A.-K."/>
            <person name="Ovreas L."/>
            <person name="Rohde M."/>
            <person name="Galperin M.Y."/>
            <person name="Jogler C."/>
        </authorList>
    </citation>
    <scope>NUCLEOTIDE SEQUENCE [LARGE SCALE GENOMIC DNA]</scope>
    <source>
        <strain evidence="2 3">Pan54</strain>
    </source>
</reference>
<dbReference type="InterPro" id="IPR041854">
    <property type="entry name" value="BFD-like_2Fe2S-bd_dom_sf"/>
</dbReference>
<comment type="caution">
    <text evidence="2">The sequence shown here is derived from an EMBL/GenBank/DDBJ whole genome shotgun (WGS) entry which is preliminary data.</text>
</comment>
<dbReference type="OrthoDB" id="278622at2"/>
<evidence type="ECO:0000313" key="3">
    <source>
        <dbReference type="Proteomes" id="UP000316095"/>
    </source>
</evidence>